<dbReference type="AlphaFoldDB" id="A0ABD0KXF0"/>
<name>A0ABD0KXF0_9CAEN</name>
<evidence type="ECO:0000313" key="2">
    <source>
        <dbReference type="Proteomes" id="UP001519460"/>
    </source>
</evidence>
<protein>
    <submittedName>
        <fullName evidence="1">Uncharacterized protein</fullName>
    </submittedName>
</protein>
<dbReference type="EMBL" id="JACVVK020000109">
    <property type="protein sequence ID" value="KAK7491833.1"/>
    <property type="molecule type" value="Genomic_DNA"/>
</dbReference>
<dbReference type="Proteomes" id="UP001519460">
    <property type="component" value="Unassembled WGS sequence"/>
</dbReference>
<gene>
    <name evidence="1" type="ORF">BaRGS_00016852</name>
</gene>
<proteinExistence type="predicted"/>
<reference evidence="1 2" key="1">
    <citation type="journal article" date="2023" name="Sci. Data">
        <title>Genome assembly of the Korean intertidal mud-creeper Batillaria attramentaria.</title>
        <authorList>
            <person name="Patra A.K."/>
            <person name="Ho P.T."/>
            <person name="Jun S."/>
            <person name="Lee S.J."/>
            <person name="Kim Y."/>
            <person name="Won Y.J."/>
        </authorList>
    </citation>
    <scope>NUCLEOTIDE SEQUENCE [LARGE SCALE GENOMIC DNA]</scope>
    <source>
        <strain evidence="1">Wonlab-2016</strain>
    </source>
</reference>
<accession>A0ABD0KXF0</accession>
<organism evidence="1 2">
    <name type="scientific">Batillaria attramentaria</name>
    <dbReference type="NCBI Taxonomy" id="370345"/>
    <lineage>
        <taxon>Eukaryota</taxon>
        <taxon>Metazoa</taxon>
        <taxon>Spiralia</taxon>
        <taxon>Lophotrochozoa</taxon>
        <taxon>Mollusca</taxon>
        <taxon>Gastropoda</taxon>
        <taxon>Caenogastropoda</taxon>
        <taxon>Sorbeoconcha</taxon>
        <taxon>Cerithioidea</taxon>
        <taxon>Batillariidae</taxon>
        <taxon>Batillaria</taxon>
    </lineage>
</organism>
<keyword evidence="2" id="KW-1185">Reference proteome</keyword>
<evidence type="ECO:0000313" key="1">
    <source>
        <dbReference type="EMBL" id="KAK7491833.1"/>
    </source>
</evidence>
<sequence length="102" mass="11863">MHLASGTTGNGELQQYLITLNQRRHRLQQRTHRTLSELALKENDCLCRECLQNANLQFWDNVRMLRPENKQNTIDVAHIKRALMLKLTPLDKHGVLAKAIKH</sequence>
<comment type="caution">
    <text evidence="1">The sequence shown here is derived from an EMBL/GenBank/DDBJ whole genome shotgun (WGS) entry which is preliminary data.</text>
</comment>